<comment type="caution">
    <text evidence="2">The sequence shown here is derived from an EMBL/GenBank/DDBJ whole genome shotgun (WGS) entry which is preliminary data.</text>
</comment>
<accession>A0AAW7TFJ7</accession>
<feature type="coiled-coil region" evidence="1">
    <location>
        <begin position="35"/>
        <end position="62"/>
    </location>
</feature>
<keyword evidence="1" id="KW-0175">Coiled coil</keyword>
<protein>
    <submittedName>
        <fullName evidence="2">Uncharacterized protein</fullName>
    </submittedName>
</protein>
<dbReference type="Gene3D" id="1.10.287.510">
    <property type="entry name" value="Helix hairpin bin"/>
    <property type="match status" value="1"/>
</dbReference>
<organism evidence="2 3">
    <name type="scientific">Anoxybacillus gonensis</name>
    <dbReference type="NCBI Taxonomy" id="198467"/>
    <lineage>
        <taxon>Bacteria</taxon>
        <taxon>Bacillati</taxon>
        <taxon>Bacillota</taxon>
        <taxon>Bacilli</taxon>
        <taxon>Bacillales</taxon>
        <taxon>Anoxybacillaceae</taxon>
        <taxon>Anoxybacillus</taxon>
    </lineage>
</organism>
<keyword evidence="3" id="KW-1185">Reference proteome</keyword>
<evidence type="ECO:0000256" key="1">
    <source>
        <dbReference type="SAM" id="Coils"/>
    </source>
</evidence>
<gene>
    <name evidence="2" type="ORF">NBU54_02085</name>
</gene>
<dbReference type="RefSeq" id="WP_240483447.1">
    <property type="nucleotide sequence ID" value="NZ_CP012152.1"/>
</dbReference>
<dbReference type="EMBL" id="JAMOGB010000001">
    <property type="protein sequence ID" value="MDO0876468.1"/>
    <property type="molecule type" value="Genomic_DNA"/>
</dbReference>
<sequence length="367" mass="43469">MEIILLLFIVFFQMCFQNKKKKTAREFLISLLPNKNEVDVTIAHLEAKIKSLLAQEKKLKQNITYYYGQLNLLENEFTAFSDSMYNKSYDMSKVEAEISNYEHHLKTLLKSKEKLNIVRTSFEKQIQEIDVRYEHMQKYNELKVTEPCPFCKQPLAREYLSLLNENNLSKKMLLARKDQLEQKERELTGQLAELELEIERLQVEIQKRKGLIDQHKMIENQQTLQKNLQQKKSEIVESIQKRELLIKNIKSEIKLAKHQLAHVFESIQDTINEKLTNTKIVLFKQLKNGELRPDFQILYNDKPYRILSYSEKMRCMIEISSIFRHFTNVTYPIFIDNLESITHLNPPATQIFTASVKKMAPLQLYSK</sequence>
<evidence type="ECO:0000313" key="2">
    <source>
        <dbReference type="EMBL" id="MDO0876468.1"/>
    </source>
</evidence>
<dbReference type="Proteomes" id="UP001176117">
    <property type="component" value="Unassembled WGS sequence"/>
</dbReference>
<name>A0AAW7TFJ7_9BACL</name>
<proteinExistence type="predicted"/>
<dbReference type="AlphaFoldDB" id="A0AAW7TFJ7"/>
<feature type="coiled-coil region" evidence="1">
    <location>
        <begin position="163"/>
        <end position="211"/>
    </location>
</feature>
<evidence type="ECO:0000313" key="3">
    <source>
        <dbReference type="Proteomes" id="UP001176117"/>
    </source>
</evidence>
<reference evidence="2" key="1">
    <citation type="submission" date="2022-05" db="EMBL/GenBank/DDBJ databases">
        <title>Genome-based reclassification of Anoxybacillus salavatliensis Cihan et al. as a later heterotypic synonym of Anoxybacillus gonensis Belduz et al. 2003.</title>
        <authorList>
            <person name="Inan Bektas K."/>
            <person name="Guler H.I."/>
            <person name="Belduz A.O."/>
            <person name="Canakci S."/>
        </authorList>
    </citation>
    <scope>NUCLEOTIDE SEQUENCE</scope>
    <source>
        <strain evidence="2">NCIMB 13933</strain>
    </source>
</reference>